<dbReference type="InterPro" id="IPR035908">
    <property type="entry name" value="F0_ATP_A_sf"/>
</dbReference>
<keyword evidence="8 11" id="KW-0406">Ion transport</keyword>
<evidence type="ECO:0000256" key="2">
    <source>
        <dbReference type="ARBA" id="ARBA00006810"/>
    </source>
</evidence>
<evidence type="ECO:0000256" key="3">
    <source>
        <dbReference type="ARBA" id="ARBA00022448"/>
    </source>
</evidence>
<dbReference type="PRINTS" id="PR00123">
    <property type="entry name" value="ATPASEA"/>
</dbReference>
<feature type="transmembrane region" description="Helical" evidence="11">
    <location>
        <begin position="199"/>
        <end position="223"/>
    </location>
</feature>
<dbReference type="InterPro" id="IPR045082">
    <property type="entry name" value="ATP_syn_F0_a_bact/chloroplast"/>
</dbReference>
<dbReference type="NCBIfam" id="NF004479">
    <property type="entry name" value="PRK05815.1-4"/>
    <property type="match status" value="1"/>
</dbReference>
<dbReference type="HAMAP" id="MF_01393">
    <property type="entry name" value="ATP_synth_a_bact"/>
    <property type="match status" value="1"/>
</dbReference>
<dbReference type="Gene3D" id="1.20.120.220">
    <property type="entry name" value="ATP synthase, F0 complex, subunit A"/>
    <property type="match status" value="1"/>
</dbReference>
<evidence type="ECO:0000256" key="4">
    <source>
        <dbReference type="ARBA" id="ARBA00022547"/>
    </source>
</evidence>
<dbReference type="SUPFAM" id="SSF81336">
    <property type="entry name" value="F1F0 ATP synthase subunit A"/>
    <property type="match status" value="1"/>
</dbReference>
<evidence type="ECO:0000256" key="9">
    <source>
        <dbReference type="ARBA" id="ARBA00023136"/>
    </source>
</evidence>
<comment type="function">
    <text evidence="11 12">Key component of the proton channel; it plays a direct role in the translocation of protons across the membrane.</text>
</comment>
<evidence type="ECO:0000256" key="12">
    <source>
        <dbReference type="RuleBase" id="RU000483"/>
    </source>
</evidence>
<dbReference type="GO" id="GO:0045259">
    <property type="term" value="C:proton-transporting ATP synthase complex"/>
    <property type="evidence" value="ECO:0007669"/>
    <property type="project" value="UniProtKB-KW"/>
</dbReference>
<dbReference type="RefSeq" id="WP_095123121.1">
    <property type="nucleotide sequence ID" value="NZ_LT906454.1"/>
</dbReference>
<evidence type="ECO:0000313" key="14">
    <source>
        <dbReference type="Proteomes" id="UP000215144"/>
    </source>
</evidence>
<dbReference type="GO" id="GO:0005886">
    <property type="term" value="C:plasma membrane"/>
    <property type="evidence" value="ECO:0007669"/>
    <property type="project" value="UniProtKB-SubCell"/>
</dbReference>
<dbReference type="PANTHER" id="PTHR42823">
    <property type="entry name" value="ATP SYNTHASE SUBUNIT A, CHLOROPLASTIC"/>
    <property type="match status" value="1"/>
</dbReference>
<dbReference type="CDD" id="cd00310">
    <property type="entry name" value="ATP-synt_Fo_a_6"/>
    <property type="match status" value="1"/>
</dbReference>
<keyword evidence="13" id="KW-0378">Hydrolase</keyword>
<evidence type="ECO:0000256" key="5">
    <source>
        <dbReference type="ARBA" id="ARBA00022692"/>
    </source>
</evidence>
<dbReference type="InterPro" id="IPR023011">
    <property type="entry name" value="ATP_synth_F0_asu_AS"/>
</dbReference>
<keyword evidence="4 11" id="KW-0138">CF(0)</keyword>
<dbReference type="PROSITE" id="PS00449">
    <property type="entry name" value="ATPASE_A"/>
    <property type="match status" value="1"/>
</dbReference>
<keyword evidence="10 11" id="KW-0066">ATP synthesis</keyword>
<evidence type="ECO:0000256" key="7">
    <source>
        <dbReference type="ARBA" id="ARBA00022989"/>
    </source>
</evidence>
<sequence length="238" mass="27039">MEETQNPIVNFLGIDFDLTILAMTLLTVLIVFLFVFWASRHMTIKPKGKQNILEWLYEFVQNLIRPNVGVYTKNYTFLAFSLFLFVLVANNIGLVSKIGINEFNFWTSPTSNFMVDLTLSLIVATIVHFEGIRKNGLMNYFKGYLTPTPAMLPMNILEEITNVASLALRLYGNIFAGEVVMTLLLQFANLSIFTAPVAFILNLAWVAFSMFISLIQAYVFVLLSTKYIGNKLDTQNEE</sequence>
<keyword evidence="9 11" id="KW-0472">Membrane</keyword>
<dbReference type="AlphaFoldDB" id="A0A239X8N5"/>
<dbReference type="PANTHER" id="PTHR42823:SF3">
    <property type="entry name" value="ATP SYNTHASE SUBUNIT A, CHLOROPLASTIC"/>
    <property type="match status" value="1"/>
</dbReference>
<keyword evidence="7 11" id="KW-1133">Transmembrane helix</keyword>
<organism evidence="13 14">
    <name type="scientific">Streptococcus acidominimus</name>
    <dbReference type="NCBI Taxonomy" id="1326"/>
    <lineage>
        <taxon>Bacteria</taxon>
        <taxon>Bacillati</taxon>
        <taxon>Bacillota</taxon>
        <taxon>Bacilli</taxon>
        <taxon>Lactobacillales</taxon>
        <taxon>Streptococcaceae</taxon>
        <taxon>Streptococcus</taxon>
    </lineage>
</organism>
<comment type="similarity">
    <text evidence="2 11 12">Belongs to the ATPase A chain family.</text>
</comment>
<evidence type="ECO:0000256" key="11">
    <source>
        <dbReference type="HAMAP-Rule" id="MF_01393"/>
    </source>
</evidence>
<evidence type="ECO:0000256" key="1">
    <source>
        <dbReference type="ARBA" id="ARBA00004141"/>
    </source>
</evidence>
<dbReference type="OrthoDB" id="9789241at2"/>
<keyword evidence="6 11" id="KW-0375">Hydrogen ion transport</keyword>
<proteinExistence type="inferred from homology"/>
<keyword evidence="3 11" id="KW-0813">Transport</keyword>
<dbReference type="NCBIfam" id="TIGR01131">
    <property type="entry name" value="ATP_synt_6_or_A"/>
    <property type="match status" value="1"/>
</dbReference>
<name>A0A239X8N5_STRAI</name>
<accession>A0A239X8N5</accession>
<dbReference type="KEGG" id="saco:SAME_01632"/>
<dbReference type="GO" id="GO:0016787">
    <property type="term" value="F:hydrolase activity"/>
    <property type="evidence" value="ECO:0007669"/>
    <property type="project" value="UniProtKB-KW"/>
</dbReference>
<dbReference type="Pfam" id="PF00119">
    <property type="entry name" value="ATP-synt_A"/>
    <property type="match status" value="1"/>
</dbReference>
<reference evidence="13 14" key="1">
    <citation type="submission" date="2017-06" db="EMBL/GenBank/DDBJ databases">
        <authorList>
            <consortium name="Pathogen Informatics"/>
        </authorList>
    </citation>
    <scope>NUCLEOTIDE SEQUENCE [LARGE SCALE GENOMIC DNA]</scope>
    <source>
        <strain evidence="13 14">NCTC11291</strain>
    </source>
</reference>
<keyword evidence="11" id="KW-1003">Cell membrane</keyword>
<dbReference type="EMBL" id="LT906454">
    <property type="protein sequence ID" value="SNV43047.1"/>
    <property type="molecule type" value="Genomic_DNA"/>
</dbReference>
<gene>
    <name evidence="11 13" type="primary">atpB</name>
    <name evidence="13" type="ORF">SAMEA4504048_01632</name>
</gene>
<comment type="subcellular location">
    <subcellularLocation>
        <location evidence="11 12">Cell membrane</location>
        <topology evidence="11 12">Multi-pass membrane protein</topology>
    </subcellularLocation>
    <subcellularLocation>
        <location evidence="1">Membrane</location>
        <topology evidence="1">Multi-pass membrane protein</topology>
    </subcellularLocation>
</comment>
<dbReference type="GO" id="GO:0046933">
    <property type="term" value="F:proton-transporting ATP synthase activity, rotational mechanism"/>
    <property type="evidence" value="ECO:0007669"/>
    <property type="project" value="UniProtKB-UniRule"/>
</dbReference>
<feature type="transmembrane region" description="Helical" evidence="11">
    <location>
        <begin position="75"/>
        <end position="93"/>
    </location>
</feature>
<evidence type="ECO:0000256" key="6">
    <source>
        <dbReference type="ARBA" id="ARBA00022781"/>
    </source>
</evidence>
<protein>
    <recommendedName>
        <fullName evidence="11 12">ATP synthase subunit a</fullName>
    </recommendedName>
    <alternativeName>
        <fullName evidence="11">ATP synthase F0 sector subunit a</fullName>
    </alternativeName>
    <alternativeName>
        <fullName evidence="11">F-ATPase subunit 6</fullName>
    </alternativeName>
</protein>
<feature type="transmembrane region" description="Helical" evidence="11">
    <location>
        <begin position="20"/>
        <end position="39"/>
    </location>
</feature>
<dbReference type="InterPro" id="IPR000568">
    <property type="entry name" value="ATP_synth_F0_asu"/>
</dbReference>
<feature type="transmembrane region" description="Helical" evidence="11">
    <location>
        <begin position="113"/>
        <end position="132"/>
    </location>
</feature>
<dbReference type="Proteomes" id="UP000215144">
    <property type="component" value="Chromosome 1"/>
</dbReference>
<feature type="transmembrane region" description="Helical" evidence="11">
    <location>
        <begin position="170"/>
        <end position="193"/>
    </location>
</feature>
<dbReference type="GO" id="GO:0042777">
    <property type="term" value="P:proton motive force-driven plasma membrane ATP synthesis"/>
    <property type="evidence" value="ECO:0007669"/>
    <property type="project" value="TreeGrafter"/>
</dbReference>
<evidence type="ECO:0000256" key="10">
    <source>
        <dbReference type="ARBA" id="ARBA00023310"/>
    </source>
</evidence>
<keyword evidence="5 11" id="KW-0812">Transmembrane</keyword>
<evidence type="ECO:0000256" key="8">
    <source>
        <dbReference type="ARBA" id="ARBA00023065"/>
    </source>
</evidence>
<evidence type="ECO:0000313" key="13">
    <source>
        <dbReference type="EMBL" id="SNV43047.1"/>
    </source>
</evidence>